<accession>A0A433UX11</accession>
<comment type="caution">
    <text evidence="1">The sequence shown here is derived from an EMBL/GenBank/DDBJ whole genome shotgun (WGS) entry which is preliminary data.</text>
</comment>
<evidence type="ECO:0000313" key="2">
    <source>
        <dbReference type="Proteomes" id="UP000276103"/>
    </source>
</evidence>
<protein>
    <submittedName>
        <fullName evidence="1">Uncharacterized protein</fullName>
    </submittedName>
</protein>
<dbReference type="Proteomes" id="UP000276103">
    <property type="component" value="Unassembled WGS sequence"/>
</dbReference>
<dbReference type="AlphaFoldDB" id="A0A433UX11"/>
<gene>
    <name evidence="1" type="ORF">DSM107003_14830</name>
</gene>
<reference evidence="1 2" key="1">
    <citation type="journal article" date="2019" name="Genome Biol. Evol.">
        <title>Day and night: Metabolic profiles and evolutionary relationships of six axenic non-marine cyanobacteria.</title>
        <authorList>
            <person name="Will S.E."/>
            <person name="Henke P."/>
            <person name="Boedeker C."/>
            <person name="Huang S."/>
            <person name="Brinkmann H."/>
            <person name="Rohde M."/>
            <person name="Jarek M."/>
            <person name="Friedl T."/>
            <person name="Seufert S."/>
            <person name="Schumacher M."/>
            <person name="Overmann J."/>
            <person name="Neumann-Schaal M."/>
            <person name="Petersen J."/>
        </authorList>
    </citation>
    <scope>NUCLEOTIDE SEQUENCE [LARGE SCALE GENOMIC DNA]</scope>
    <source>
        <strain evidence="1 2">SAG 1403-4b</strain>
    </source>
</reference>
<dbReference type="EMBL" id="RSCM01000003">
    <property type="protein sequence ID" value="RUS98395.1"/>
    <property type="molecule type" value="Genomic_DNA"/>
</dbReference>
<organism evidence="1 2">
    <name type="scientific">Trichormus variabilis SAG 1403-4b</name>
    <dbReference type="NCBI Taxonomy" id="447716"/>
    <lineage>
        <taxon>Bacteria</taxon>
        <taxon>Bacillati</taxon>
        <taxon>Cyanobacteriota</taxon>
        <taxon>Cyanophyceae</taxon>
        <taxon>Nostocales</taxon>
        <taxon>Nostocaceae</taxon>
        <taxon>Trichormus</taxon>
    </lineage>
</organism>
<name>A0A433UX11_ANAVA</name>
<evidence type="ECO:0000313" key="1">
    <source>
        <dbReference type="EMBL" id="RUS98395.1"/>
    </source>
</evidence>
<sequence>MITKILISIGYACGQGSFQSLDLCRFIKPEIKTQPEFKKYENIKKRLNNLNLMITTKLMRQLWAVIESTQVSTLLQFDDAALVQLLLQQLTAKQGLDMQTDNSINTYIESKLPLIRDTAEGRLSLGQGHQ</sequence>
<proteinExistence type="predicted"/>
<keyword evidence="2" id="KW-1185">Reference proteome</keyword>